<feature type="compositionally biased region" description="Basic residues" evidence="1">
    <location>
        <begin position="381"/>
        <end position="393"/>
    </location>
</feature>
<feature type="compositionally biased region" description="Polar residues" evidence="1">
    <location>
        <begin position="40"/>
        <end position="49"/>
    </location>
</feature>
<reference evidence="2 3" key="1">
    <citation type="submission" date="2019-01" db="EMBL/GenBank/DDBJ databases">
        <title>Draft Genome Sequencing of Zygosaccharomyces mellis Ca-7.</title>
        <authorList>
            <person name="Shiwa Y."/>
            <person name="Kanesaki Y."/>
            <person name="Ishige T."/>
            <person name="Mura K."/>
            <person name="Hori T."/>
            <person name="Tamura T."/>
        </authorList>
    </citation>
    <scope>NUCLEOTIDE SEQUENCE [LARGE SCALE GENOMIC DNA]</scope>
    <source>
        <strain evidence="2 3">Ca-7</strain>
    </source>
</reference>
<feature type="compositionally biased region" description="Polar residues" evidence="1">
    <location>
        <begin position="431"/>
        <end position="446"/>
    </location>
</feature>
<protein>
    <submittedName>
        <fullName evidence="2">Uncharacterized protein</fullName>
    </submittedName>
</protein>
<proteinExistence type="predicted"/>
<evidence type="ECO:0000313" key="3">
    <source>
        <dbReference type="Proteomes" id="UP000301737"/>
    </source>
</evidence>
<feature type="compositionally biased region" description="Polar residues" evidence="1">
    <location>
        <begin position="228"/>
        <end position="237"/>
    </location>
</feature>
<feature type="region of interest" description="Disordered" evidence="1">
    <location>
        <begin position="154"/>
        <end position="500"/>
    </location>
</feature>
<feature type="compositionally biased region" description="Low complexity" evidence="1">
    <location>
        <begin position="619"/>
        <end position="633"/>
    </location>
</feature>
<feature type="region of interest" description="Disordered" evidence="1">
    <location>
        <begin position="617"/>
        <end position="640"/>
    </location>
</feature>
<feature type="compositionally biased region" description="Low complexity" evidence="1">
    <location>
        <begin position="412"/>
        <end position="424"/>
    </location>
</feature>
<feature type="compositionally biased region" description="Polar residues" evidence="1">
    <location>
        <begin position="189"/>
        <end position="211"/>
    </location>
</feature>
<gene>
    <name evidence="2" type="ORF">ZYGM_004021</name>
</gene>
<feature type="compositionally biased region" description="Low complexity" evidence="1">
    <location>
        <begin position="54"/>
        <end position="76"/>
    </location>
</feature>
<comment type="caution">
    <text evidence="2">The sequence shown here is derived from an EMBL/GenBank/DDBJ whole genome shotgun (WGS) entry which is preliminary data.</text>
</comment>
<name>A0A4C2E486_9SACH</name>
<sequence>MATSMYMHSNIPRSSSTSDLFDASIPPAINSRRRKVGSGLKNNFSSSDVWSIPASTPTEATSSSSAASLKSTSTTRSVRRYQLPPPRPLTPYQLQRKQMKSSFQFPNGENFTPRNRCMVRSSSSVQLATQTVQRQPAVQLPPSRAQTLKGFRVGGDFTMDDMPRSQSLTSLSPLPRNTLFHNSPIGLHSSANPLGNSNSTETVLSSNGSNESTRDSIRDSTRGSSSSVQSKPTTVSTSDKEVYPPSKPFLPVGEQAGSPSGSLDSTNDEEFQSARASLITEEPTTDSEEDQESLRLEPGSPLQVGLEPEEITEDQLDEESSIRQDDMSVQAPEPGPEPGPESQREPLREPELDEVNAEGHIFGQGVQELPSMPGKNSNTSKKSKFGKFFRKIFRNTASNGLRKRKRIQTPNSSSSSSPVVVPPSKTRHRNVSVTEGGSPISNTRGSSVKEVRSNAAEQEQQTMQQNPTQEIHSSGINSGTNSNNKIDKPRQSSLTPSLEVDEDVLMDTDLVFDSLLLKADSNHPSACNRQRDLQLKLQTLASPEASPTDRKECGSLGWNSVSNPGSLIKDGTDDNDSNVDYELIQEFSKLGNYIEGSSNELEPIENPKNLEDQAKIHIPRTNSPPQRSSRRPSLPNKDLAQSFYGSCDGDTRMIKRLQESWDNVHFDSAPPVMTNEGSREKSLRFAHDIYIKDTWSPIEYFRSDKRFIRERRRMMQLENSGFVNSIKKELNEYKRNEMAVHIDSAKFTHFFV</sequence>
<feature type="compositionally biased region" description="Basic and acidic residues" evidence="1">
    <location>
        <begin position="212"/>
        <end position="221"/>
    </location>
</feature>
<feature type="compositionally biased region" description="Acidic residues" evidence="1">
    <location>
        <begin position="307"/>
        <end position="319"/>
    </location>
</feature>
<organism evidence="2 3">
    <name type="scientific">Zygosaccharomyces mellis</name>
    <dbReference type="NCBI Taxonomy" id="42258"/>
    <lineage>
        <taxon>Eukaryota</taxon>
        <taxon>Fungi</taxon>
        <taxon>Dikarya</taxon>
        <taxon>Ascomycota</taxon>
        <taxon>Saccharomycotina</taxon>
        <taxon>Saccharomycetes</taxon>
        <taxon>Saccharomycetales</taxon>
        <taxon>Saccharomycetaceae</taxon>
        <taxon>Zygosaccharomyces</taxon>
    </lineage>
</organism>
<feature type="region of interest" description="Disordered" evidence="1">
    <location>
        <begin position="540"/>
        <end position="575"/>
    </location>
</feature>
<evidence type="ECO:0000313" key="2">
    <source>
        <dbReference type="EMBL" id="GCE98771.1"/>
    </source>
</evidence>
<accession>A0A4C2E486</accession>
<evidence type="ECO:0000256" key="1">
    <source>
        <dbReference type="SAM" id="MobiDB-lite"/>
    </source>
</evidence>
<dbReference type="EMBL" id="BIMX01000006">
    <property type="protein sequence ID" value="GCE98771.1"/>
    <property type="molecule type" value="Genomic_DNA"/>
</dbReference>
<dbReference type="OrthoDB" id="5563016at2759"/>
<feature type="region of interest" description="Disordered" evidence="1">
    <location>
        <begin position="1"/>
        <end position="91"/>
    </location>
</feature>
<feature type="compositionally biased region" description="Low complexity" evidence="1">
    <location>
        <begin position="454"/>
        <end position="484"/>
    </location>
</feature>
<feature type="compositionally biased region" description="Polar residues" evidence="1">
    <location>
        <begin position="1"/>
        <end position="19"/>
    </location>
</feature>
<dbReference type="AlphaFoldDB" id="A0A4C2E486"/>
<keyword evidence="3" id="KW-1185">Reference proteome</keyword>
<dbReference type="Proteomes" id="UP000301737">
    <property type="component" value="Unassembled WGS sequence"/>
</dbReference>